<dbReference type="InterPro" id="IPR045109">
    <property type="entry name" value="LSDs-like"/>
</dbReference>
<dbReference type="PANTHER" id="PTHR12549:SF11">
    <property type="entry name" value="LYSINE-SPECIFIC DEMETHYLASE JMJ25"/>
    <property type="match status" value="1"/>
</dbReference>
<dbReference type="GO" id="GO:0006357">
    <property type="term" value="P:regulation of transcription by RNA polymerase II"/>
    <property type="evidence" value="ECO:0007669"/>
    <property type="project" value="TreeGrafter"/>
</dbReference>
<feature type="region of interest" description="Disordered" evidence="8">
    <location>
        <begin position="1"/>
        <end position="67"/>
    </location>
</feature>
<feature type="compositionally biased region" description="Basic and acidic residues" evidence="8">
    <location>
        <begin position="9"/>
        <end position="22"/>
    </location>
</feature>
<feature type="domain" description="RING-type" evidence="9">
    <location>
        <begin position="81"/>
        <end position="128"/>
    </location>
</feature>
<dbReference type="GeneID" id="113702181"/>
<dbReference type="GO" id="GO:0003712">
    <property type="term" value="F:transcription coregulator activity"/>
    <property type="evidence" value="ECO:0007669"/>
    <property type="project" value="TreeGrafter"/>
</dbReference>
<evidence type="ECO:0000256" key="1">
    <source>
        <dbReference type="ARBA" id="ARBA00004123"/>
    </source>
</evidence>
<evidence type="ECO:0000313" key="11">
    <source>
        <dbReference type="Proteomes" id="UP001652660"/>
    </source>
</evidence>
<evidence type="ECO:0000256" key="6">
    <source>
        <dbReference type="ARBA" id="ARBA00023242"/>
    </source>
</evidence>
<dbReference type="Gene3D" id="2.60.120.650">
    <property type="entry name" value="Cupin"/>
    <property type="match status" value="2"/>
</dbReference>
<dbReference type="SUPFAM" id="SSF51197">
    <property type="entry name" value="Clavaminate synthase-like"/>
    <property type="match status" value="1"/>
</dbReference>
<reference evidence="12" key="2">
    <citation type="submission" date="2025-08" db="UniProtKB">
        <authorList>
            <consortium name="RefSeq"/>
        </authorList>
    </citation>
    <scope>IDENTIFICATION</scope>
    <source>
        <tissue evidence="12">Leaves</tissue>
    </source>
</reference>
<name>A0A6P6TKK6_COFAR</name>
<accession>A0A6P6TKK6</accession>
<dbReference type="AlphaFoldDB" id="A0A6P6TKK6"/>
<keyword evidence="11" id="KW-1185">Reference proteome</keyword>
<organism evidence="11 12">
    <name type="scientific">Coffea arabica</name>
    <name type="common">Arabian coffee</name>
    <dbReference type="NCBI Taxonomy" id="13443"/>
    <lineage>
        <taxon>Eukaryota</taxon>
        <taxon>Viridiplantae</taxon>
        <taxon>Streptophyta</taxon>
        <taxon>Embryophyta</taxon>
        <taxon>Tracheophyta</taxon>
        <taxon>Spermatophyta</taxon>
        <taxon>Magnoliopsida</taxon>
        <taxon>eudicotyledons</taxon>
        <taxon>Gunneridae</taxon>
        <taxon>Pentapetalae</taxon>
        <taxon>asterids</taxon>
        <taxon>lamiids</taxon>
        <taxon>Gentianales</taxon>
        <taxon>Rubiaceae</taxon>
        <taxon>Ixoroideae</taxon>
        <taxon>Gardenieae complex</taxon>
        <taxon>Bertiereae - Coffeeae clade</taxon>
        <taxon>Coffeeae</taxon>
        <taxon>Coffea</taxon>
    </lineage>
</organism>
<evidence type="ECO:0000256" key="7">
    <source>
        <dbReference type="PROSITE-ProRule" id="PRU00175"/>
    </source>
</evidence>
<comment type="similarity">
    <text evidence="2">Belongs to the JARID1 histone demethylase family.</text>
</comment>
<keyword evidence="7" id="KW-0862">Zinc</keyword>
<evidence type="ECO:0000256" key="5">
    <source>
        <dbReference type="ARBA" id="ARBA00023163"/>
    </source>
</evidence>
<dbReference type="InterPro" id="IPR018866">
    <property type="entry name" value="Znf-4CXXC_R1"/>
</dbReference>
<feature type="region of interest" description="Disordered" evidence="8">
    <location>
        <begin position="693"/>
        <end position="762"/>
    </location>
</feature>
<dbReference type="GO" id="GO:0000118">
    <property type="term" value="C:histone deacetylase complex"/>
    <property type="evidence" value="ECO:0007669"/>
    <property type="project" value="TreeGrafter"/>
</dbReference>
<dbReference type="GO" id="GO:0032454">
    <property type="term" value="F:histone H3K9 demethylase activity"/>
    <property type="evidence" value="ECO:0007669"/>
    <property type="project" value="InterPro"/>
</dbReference>
<dbReference type="Pfam" id="PF02373">
    <property type="entry name" value="JmjC"/>
    <property type="match status" value="1"/>
</dbReference>
<feature type="domain" description="JmjC" evidence="10">
    <location>
        <begin position="551"/>
        <end position="934"/>
    </location>
</feature>
<feature type="compositionally biased region" description="Basic and acidic residues" evidence="8">
    <location>
        <begin position="31"/>
        <end position="44"/>
    </location>
</feature>
<dbReference type="GO" id="GO:0000785">
    <property type="term" value="C:chromatin"/>
    <property type="evidence" value="ECO:0007669"/>
    <property type="project" value="TreeGrafter"/>
</dbReference>
<dbReference type="PROSITE" id="PS50089">
    <property type="entry name" value="ZF_RING_2"/>
    <property type="match status" value="1"/>
</dbReference>
<evidence type="ECO:0000256" key="2">
    <source>
        <dbReference type="ARBA" id="ARBA00006801"/>
    </source>
</evidence>
<keyword evidence="3" id="KW-0479">Metal-binding</keyword>
<keyword evidence="5" id="KW-0804">Transcription</keyword>
<comment type="subcellular location">
    <subcellularLocation>
        <location evidence="1">Nucleus</location>
    </subcellularLocation>
</comment>
<protein>
    <submittedName>
        <fullName evidence="12">Lysine-specific demethylase JMJ29-like isoform X1</fullName>
    </submittedName>
</protein>
<dbReference type="OrthoDB" id="1667110at2759"/>
<dbReference type="InterPro" id="IPR003347">
    <property type="entry name" value="JmjC_dom"/>
</dbReference>
<dbReference type="Proteomes" id="UP001652660">
    <property type="component" value="Chromosome 7e"/>
</dbReference>
<keyword evidence="7" id="KW-0863">Zinc-finger</keyword>
<evidence type="ECO:0000313" key="12">
    <source>
        <dbReference type="RefSeq" id="XP_027079038.1"/>
    </source>
</evidence>
<dbReference type="SMART" id="SM00558">
    <property type="entry name" value="JmjC"/>
    <property type="match status" value="1"/>
</dbReference>
<evidence type="ECO:0000259" key="10">
    <source>
        <dbReference type="PROSITE" id="PS51184"/>
    </source>
</evidence>
<dbReference type="GO" id="GO:0008270">
    <property type="term" value="F:zinc ion binding"/>
    <property type="evidence" value="ECO:0007669"/>
    <property type="project" value="UniProtKB-KW"/>
</dbReference>
<feature type="compositionally biased region" description="Gly residues" evidence="8">
    <location>
        <begin position="53"/>
        <end position="62"/>
    </location>
</feature>
<dbReference type="Pfam" id="PF10497">
    <property type="entry name" value="zf-4CXXC_R1"/>
    <property type="match status" value="1"/>
</dbReference>
<dbReference type="RefSeq" id="XP_027079038.1">
    <property type="nucleotide sequence ID" value="XM_027223237.2"/>
</dbReference>
<proteinExistence type="inferred from homology"/>
<dbReference type="PROSITE" id="PS51184">
    <property type="entry name" value="JMJC"/>
    <property type="match status" value="1"/>
</dbReference>
<keyword evidence="6" id="KW-0539">Nucleus</keyword>
<keyword evidence="4" id="KW-0805">Transcription regulation</keyword>
<evidence type="ECO:0000256" key="3">
    <source>
        <dbReference type="ARBA" id="ARBA00022723"/>
    </source>
</evidence>
<evidence type="ECO:0000259" key="9">
    <source>
        <dbReference type="PROSITE" id="PS50089"/>
    </source>
</evidence>
<dbReference type="PANTHER" id="PTHR12549">
    <property type="entry name" value="JMJC DOMAIN-CONTAINING HISTONE DEMETHYLATION PROTEIN"/>
    <property type="match status" value="1"/>
</dbReference>
<reference evidence="11" key="1">
    <citation type="journal article" date="2025" name="Foods">
        <title>Unveiling the Microbial Signatures of Arabica Coffee Cherries: Insights into Ripeness Specific Diversity, Functional Traits, and Implications for Quality and Safety.</title>
        <authorList>
            <consortium name="RefSeq"/>
            <person name="Tenea G.N."/>
            <person name="Cifuentes V."/>
            <person name="Reyes P."/>
            <person name="Cevallos-Vallejos M."/>
        </authorList>
    </citation>
    <scope>NUCLEOTIDE SEQUENCE [LARGE SCALE GENOMIC DNA]</scope>
</reference>
<gene>
    <name evidence="12" type="primary">LOC113702181</name>
</gene>
<evidence type="ECO:0000256" key="8">
    <source>
        <dbReference type="SAM" id="MobiDB-lite"/>
    </source>
</evidence>
<dbReference type="InterPro" id="IPR001841">
    <property type="entry name" value="Znf_RING"/>
</dbReference>
<sequence length="973" mass="111424">MKRRRWRKPSKDVPEKEEEEKGGSGGEFIGEAEKEQGETEEQNRGKRRRKTQLGGGDRGGGPKLNRMLKDDNGILIESNMCHQCQRNDRGKVIRCTMCKTKRYCLPCIHTWYPGVQKEAFAESCPVCRKNCNCKACLRMEMPIKHKEKLELEFSAEEKMEYSKYILQLLLPFLKQFNEEQMMEKRIEAKLKGVLILFAEALGFCSPYLPVLEIKVERANHQMHEKIYCDNCKTSIVDFHRSCPNCAYELCLRCCQELRDGCLQGSDEGNIVEFIDPGPDYLHGVETCPVMGSTKSGMCARQSRTKIDICNAEIENASVDDLDLVSQWKSNKDGSIPCPPSELGGCSKGFLELKCLISENEAPELLVRAEKMKKELKLEDVPAISKKWCSCLQFADGPNVSCGNLRKAASRQDSRDNFLYCPKAVELQPEDQKHFQWHWMNGEPVIVRNVLDTTLGLSWEPMVMWRAFRQIKNVNHPVLLDVKAISCLDWCEVDINVHQFFRGYSMGTFDSYGWPRILKSKDWPPSSLFEEQLPRHNAEFINCLPFKVYTHPHGGYLNLAGKLPKNFLKPDVGPKTYIAYGFAEELGRGDSVTKLHSHMSDVVNLLTHTKAVDLQPKELLKIEKLKQKHAAQEERELCRDGKTSTMRDEAEGRIFRSYCSRFRRMMGIDGLKLHPETRELKLFDQVVGGSQITLEKGGMENGDNTDNGEVNHKTRPINTSASGNDVKEGDIRMRGRSKGKNNKAENVERNNLIDAANVDQENQNSPISLEVQRSRDIELEFVDVQSTVESDETSRGGKLDEWKREEIVEVLRNNVADVDSGALWDIFRRQDVPKLEQYLMKHFKEFRHVCCRPLEQVVHPIHDQTIYLTMEHKRKLKEEYGIEPWTFIQKLGDAVYVPAGCPHQVRNLKSCIKVALDFVSPENVSECFRMTEEFRVLPQNHRVKEDKLECLTACGVPFGTGQENDILRNEASRP</sequence>
<dbReference type="GO" id="GO:0031490">
    <property type="term" value="F:chromatin DNA binding"/>
    <property type="evidence" value="ECO:0007669"/>
    <property type="project" value="TreeGrafter"/>
</dbReference>
<evidence type="ECO:0000256" key="4">
    <source>
        <dbReference type="ARBA" id="ARBA00023015"/>
    </source>
</evidence>